<dbReference type="Proteomes" id="UP000008672">
    <property type="component" value="Unassembled WGS sequence"/>
</dbReference>
<comment type="cofactor">
    <cofactor evidence="11">
        <name>Zn(2+)</name>
        <dbReference type="ChEBI" id="CHEBI:29105"/>
    </cofactor>
    <text evidence="11">Binds 2 Zn(2+) ions per subunit.</text>
</comment>
<dbReference type="GO" id="GO:0031012">
    <property type="term" value="C:extracellular matrix"/>
    <property type="evidence" value="ECO:0007669"/>
    <property type="project" value="InterPro"/>
</dbReference>
<dbReference type="InterPro" id="IPR021190">
    <property type="entry name" value="Pept_M10A"/>
</dbReference>
<dbReference type="GO" id="GO:0030198">
    <property type="term" value="P:extracellular matrix organization"/>
    <property type="evidence" value="ECO:0007669"/>
    <property type="project" value="TreeGrafter"/>
</dbReference>
<dbReference type="Pfam" id="PF01471">
    <property type="entry name" value="PG_binding_1"/>
    <property type="match status" value="1"/>
</dbReference>
<evidence type="ECO:0000256" key="3">
    <source>
        <dbReference type="ARBA" id="ARBA00022723"/>
    </source>
</evidence>
<dbReference type="InterPro" id="IPR036365">
    <property type="entry name" value="PGBD-like_sf"/>
</dbReference>
<dbReference type="Pfam" id="PF00045">
    <property type="entry name" value="Hemopexin"/>
    <property type="match status" value="3"/>
</dbReference>
<feature type="repeat" description="Hemopexin" evidence="13">
    <location>
        <begin position="402"/>
        <end position="450"/>
    </location>
</feature>
<evidence type="ECO:0000256" key="2">
    <source>
        <dbReference type="ARBA" id="ARBA00022670"/>
    </source>
</evidence>
<feature type="binding site" evidence="11">
    <location>
        <position position="458"/>
    </location>
    <ligand>
        <name>Ca(2+)</name>
        <dbReference type="ChEBI" id="CHEBI:29108"/>
        <label>4</label>
    </ligand>
</feature>
<dbReference type="PROSITE" id="PS51642">
    <property type="entry name" value="HEMOPEXIN_2"/>
    <property type="match status" value="3"/>
</dbReference>
<feature type="binding site" evidence="11">
    <location>
        <position position="360"/>
    </location>
    <ligand>
        <name>Ca(2+)</name>
        <dbReference type="ChEBI" id="CHEBI:29108"/>
        <label>4</label>
    </ligand>
</feature>
<accession>H3A2Q1</accession>
<feature type="modified residue" description="Phosphotyrosine; by PKDCC" evidence="12">
    <location>
        <position position="391"/>
    </location>
</feature>
<dbReference type="GO" id="GO:0008270">
    <property type="term" value="F:zinc ion binding"/>
    <property type="evidence" value="ECO:0007669"/>
    <property type="project" value="InterPro"/>
</dbReference>
<evidence type="ECO:0000256" key="5">
    <source>
        <dbReference type="ARBA" id="ARBA00022801"/>
    </source>
</evidence>
<dbReference type="Gene3D" id="2.110.10.10">
    <property type="entry name" value="Hemopexin-like domain"/>
    <property type="match status" value="1"/>
</dbReference>
<feature type="binding site" evidence="11">
    <location>
        <position position="408"/>
    </location>
    <ligand>
        <name>Ca(2+)</name>
        <dbReference type="ChEBI" id="CHEBI:29108"/>
        <label>5</label>
    </ligand>
</feature>
<feature type="binding site" evidence="11">
    <location>
        <position position="171"/>
    </location>
    <ligand>
        <name>Zn(2+)</name>
        <dbReference type="ChEBI" id="CHEBI:29105"/>
        <label>1</label>
    </ligand>
</feature>
<keyword evidence="8" id="KW-0482">Metalloprotease</keyword>
<dbReference type="GO" id="GO:0006508">
    <property type="term" value="P:proteolysis"/>
    <property type="evidence" value="ECO:0007669"/>
    <property type="project" value="UniProtKB-KW"/>
</dbReference>
<dbReference type="Bgee" id="ENSLACG00000003491">
    <property type="expression patterns" value="Expressed in mesonephros and 5 other cell types or tissues"/>
</dbReference>
<reference evidence="17" key="1">
    <citation type="submission" date="2011-08" db="EMBL/GenBank/DDBJ databases">
        <title>The draft genome of Latimeria chalumnae.</title>
        <authorList>
            <person name="Di Palma F."/>
            <person name="Alfoldi J."/>
            <person name="Johnson J."/>
            <person name="Berlin A."/>
            <person name="Gnerre S."/>
            <person name="Jaffe D."/>
            <person name="MacCallum I."/>
            <person name="Young S."/>
            <person name="Walker B.J."/>
            <person name="Lander E."/>
            <person name="Lindblad-Toh K."/>
        </authorList>
    </citation>
    <scope>NUCLEOTIDE SEQUENCE [LARGE SCALE GENOMIC DNA]</scope>
    <source>
        <strain evidence="17">Wild caught</strain>
    </source>
</reference>
<organism evidence="16 17">
    <name type="scientific">Latimeria chalumnae</name>
    <name type="common">Coelacanth</name>
    <dbReference type="NCBI Taxonomy" id="7897"/>
    <lineage>
        <taxon>Eukaryota</taxon>
        <taxon>Metazoa</taxon>
        <taxon>Chordata</taxon>
        <taxon>Craniata</taxon>
        <taxon>Vertebrata</taxon>
        <taxon>Euteleostomi</taxon>
        <taxon>Coelacanthiformes</taxon>
        <taxon>Coelacanthidae</taxon>
        <taxon>Latimeria</taxon>
    </lineage>
</organism>
<reference evidence="16" key="3">
    <citation type="submission" date="2025-09" db="UniProtKB">
        <authorList>
            <consortium name="Ensembl"/>
        </authorList>
    </citation>
    <scope>IDENTIFICATION</scope>
</reference>
<dbReference type="PANTHER" id="PTHR10201">
    <property type="entry name" value="MATRIX METALLOPROTEINASE"/>
    <property type="match status" value="1"/>
</dbReference>
<dbReference type="EMBL" id="AFYH01217037">
    <property type="status" value="NOT_ANNOTATED_CDS"/>
    <property type="molecule type" value="Genomic_DNA"/>
</dbReference>
<feature type="domain" description="Peptidase metallopeptidase" evidence="15">
    <location>
        <begin position="77"/>
        <end position="239"/>
    </location>
</feature>
<evidence type="ECO:0000256" key="1">
    <source>
        <dbReference type="ARBA" id="ARBA00010370"/>
    </source>
</evidence>
<evidence type="ECO:0000256" key="10">
    <source>
        <dbReference type="PIRSR" id="PIRSR001191-2"/>
    </source>
</evidence>
<feature type="repeat" description="Hemopexin" evidence="13">
    <location>
        <begin position="356"/>
        <end position="401"/>
    </location>
</feature>
<dbReference type="InterPro" id="IPR001818">
    <property type="entry name" value="Pept_M10_metallopeptidase"/>
</dbReference>
<keyword evidence="9" id="KW-0865">Zymogen</keyword>
<dbReference type="InterPro" id="IPR006026">
    <property type="entry name" value="Peptidase_Metallo"/>
</dbReference>
<dbReference type="InterPro" id="IPR018487">
    <property type="entry name" value="Hemopexin-like_repeat"/>
</dbReference>
<dbReference type="Pfam" id="PF00413">
    <property type="entry name" value="Peptidase_M10"/>
    <property type="match status" value="1"/>
</dbReference>
<dbReference type="InterPro" id="IPR036375">
    <property type="entry name" value="Hemopexin-like_dom_sf"/>
</dbReference>
<dbReference type="GO" id="GO:0004222">
    <property type="term" value="F:metalloendopeptidase activity"/>
    <property type="evidence" value="ECO:0007669"/>
    <property type="project" value="InterPro"/>
</dbReference>
<protein>
    <recommendedName>
        <fullName evidence="15">Peptidase metallopeptidase domain-containing protein</fullName>
    </recommendedName>
</protein>
<dbReference type="GO" id="GO:0030574">
    <property type="term" value="P:collagen catabolic process"/>
    <property type="evidence" value="ECO:0007669"/>
    <property type="project" value="TreeGrafter"/>
</dbReference>
<keyword evidence="6 10" id="KW-0862">Zinc</keyword>
<evidence type="ECO:0000256" key="11">
    <source>
        <dbReference type="PIRSR" id="PIRSR621190-2"/>
    </source>
</evidence>
<evidence type="ECO:0000256" key="6">
    <source>
        <dbReference type="ARBA" id="ARBA00022833"/>
    </source>
</evidence>
<feature type="region of interest" description="Disordered" evidence="14">
    <location>
        <begin position="253"/>
        <end position="283"/>
    </location>
</feature>
<dbReference type="GO" id="GO:0005615">
    <property type="term" value="C:extracellular space"/>
    <property type="evidence" value="ECO:0007669"/>
    <property type="project" value="TreeGrafter"/>
</dbReference>
<feature type="binding site" evidence="11">
    <location>
        <position position="176"/>
    </location>
    <ligand>
        <name>Ca(2+)</name>
        <dbReference type="ChEBI" id="CHEBI:29108"/>
        <label>3</label>
    </ligand>
</feature>
<dbReference type="SUPFAM" id="SSF50923">
    <property type="entry name" value="Hemopexin-like domain"/>
    <property type="match status" value="1"/>
</dbReference>
<evidence type="ECO:0000256" key="13">
    <source>
        <dbReference type="PROSITE-ProRule" id="PRU01011"/>
    </source>
</evidence>
<feature type="repeat" description="Hemopexin" evidence="13">
    <location>
        <begin position="454"/>
        <end position="502"/>
    </location>
</feature>
<dbReference type="InterPro" id="IPR000585">
    <property type="entry name" value="Hemopexin-like_dom"/>
</dbReference>
<dbReference type="CDD" id="cd00094">
    <property type="entry name" value="HX"/>
    <property type="match status" value="1"/>
</dbReference>
<keyword evidence="17" id="KW-1185">Reference proteome</keyword>
<keyword evidence="4" id="KW-0677">Repeat</keyword>
<feature type="binding site" evidence="11">
    <location>
        <position position="150"/>
    </location>
    <ligand>
        <name>Ca(2+)</name>
        <dbReference type="ChEBI" id="CHEBI:29108"/>
        <label>3</label>
    </ligand>
</feature>
<keyword evidence="5" id="KW-0378">Hydrolase</keyword>
<dbReference type="HOGENOM" id="CLU_015489_8_2_1"/>
<dbReference type="SMART" id="SM00120">
    <property type="entry name" value="HX"/>
    <property type="match status" value="4"/>
</dbReference>
<dbReference type="Ensembl" id="ENSLACT00000003958.1">
    <property type="protein sequence ID" value="ENSLACP00000003922.1"/>
    <property type="gene ID" value="ENSLACG00000003491.1"/>
</dbReference>
<proteinExistence type="inferred from homology"/>
<dbReference type="OMA" id="HCICNTH"/>
<keyword evidence="3 10" id="KW-0479">Metal-binding</keyword>
<feature type="binding site" evidence="10">
    <location>
        <position position="192"/>
    </location>
    <ligand>
        <name>Zn(2+)</name>
        <dbReference type="ChEBI" id="CHEBI:29105"/>
        <label>2</label>
        <note>catalytic</note>
    </ligand>
</feature>
<evidence type="ECO:0000313" key="16">
    <source>
        <dbReference type="Ensembl" id="ENSLACP00000003922.1"/>
    </source>
</evidence>
<dbReference type="EMBL" id="AFYH01217036">
    <property type="status" value="NOT_ANNOTATED_CDS"/>
    <property type="molecule type" value="Genomic_DNA"/>
</dbReference>
<feature type="binding site" evidence="11">
    <location>
        <position position="173"/>
    </location>
    <ligand>
        <name>Ca(2+)</name>
        <dbReference type="ChEBI" id="CHEBI:29108"/>
        <label>3</label>
    </ligand>
</feature>
<feature type="compositionally biased region" description="Basic and acidic residues" evidence="14">
    <location>
        <begin position="259"/>
        <end position="272"/>
    </location>
</feature>
<dbReference type="SUPFAM" id="SSF47090">
    <property type="entry name" value="PGBD-like"/>
    <property type="match status" value="1"/>
</dbReference>
<dbReference type="InParanoid" id="H3A2Q1"/>
<dbReference type="EMBL" id="AFYH01217035">
    <property type="status" value="NOT_ANNOTATED_CDS"/>
    <property type="molecule type" value="Genomic_DNA"/>
</dbReference>
<dbReference type="eggNOG" id="KOG1565">
    <property type="taxonomic scope" value="Eukaryota"/>
</dbReference>
<feature type="binding site" evidence="11">
    <location>
        <position position="176"/>
    </location>
    <ligand>
        <name>Ca(2+)</name>
        <dbReference type="ChEBI" id="CHEBI:29108"/>
        <label>1</label>
    </ligand>
</feature>
<comment type="similarity">
    <text evidence="1">Belongs to the peptidase M10A family.</text>
</comment>
<dbReference type="SUPFAM" id="SSF55486">
    <property type="entry name" value="Metalloproteases ('zincins'), catalytic domain"/>
    <property type="match status" value="1"/>
</dbReference>
<dbReference type="PIRSF" id="PIRSF001191">
    <property type="entry name" value="Peptidase_M10A_matrix"/>
    <property type="match status" value="1"/>
</dbReference>
<dbReference type="PANTHER" id="PTHR10201:SF294">
    <property type="entry name" value="MATRIX METALLOPROTEINASE 16"/>
    <property type="match status" value="1"/>
</dbReference>
<feature type="binding site" evidence="11">
    <location>
        <position position="142"/>
    </location>
    <ligand>
        <name>Zn(2+)</name>
        <dbReference type="ChEBI" id="CHEBI:29105"/>
        <label>1</label>
    </ligand>
</feature>
<evidence type="ECO:0000256" key="8">
    <source>
        <dbReference type="ARBA" id="ARBA00023049"/>
    </source>
</evidence>
<feature type="binding site" description="in inhibited form" evidence="11">
    <location>
        <position position="58"/>
    </location>
    <ligand>
        <name>Zn(2+)</name>
        <dbReference type="ChEBI" id="CHEBI:29105"/>
        <label>2</label>
        <note>catalytic</note>
    </ligand>
</feature>
<dbReference type="SMART" id="SM00235">
    <property type="entry name" value="ZnMc"/>
    <property type="match status" value="1"/>
</dbReference>
<dbReference type="STRING" id="7897.ENSLACP00000003922"/>
<feature type="binding site" evidence="11">
    <location>
        <position position="144"/>
    </location>
    <ligand>
        <name>Zn(2+)</name>
        <dbReference type="ChEBI" id="CHEBI:29105"/>
        <label>1</label>
    </ligand>
</feature>
<feature type="binding site" evidence="11">
    <location>
        <position position="132"/>
    </location>
    <ligand>
        <name>Ca(2+)</name>
        <dbReference type="ChEBI" id="CHEBI:29108"/>
        <label>2</label>
    </ligand>
</feature>
<feature type="binding site" evidence="11">
    <location>
        <position position="149"/>
    </location>
    <ligand>
        <name>Ca(2+)</name>
        <dbReference type="ChEBI" id="CHEBI:29108"/>
        <label>3</label>
    </ligand>
</feature>
<comment type="cofactor">
    <cofactor evidence="11">
        <name>Ca(2+)</name>
        <dbReference type="ChEBI" id="CHEBI:29108"/>
    </cofactor>
    <text evidence="11">Can bind about 5 Ca(2+) ions per subunit.</text>
</comment>
<feature type="binding site" evidence="11">
    <location>
        <position position="157"/>
    </location>
    <ligand>
        <name>Zn(2+)</name>
        <dbReference type="ChEBI" id="CHEBI:29105"/>
        <label>1</label>
    </ligand>
</feature>
<dbReference type="InterPro" id="IPR024079">
    <property type="entry name" value="MetalloPept_cat_dom_sf"/>
</dbReference>
<evidence type="ECO:0000256" key="7">
    <source>
        <dbReference type="ARBA" id="ARBA00022837"/>
    </source>
</evidence>
<dbReference type="InterPro" id="IPR002477">
    <property type="entry name" value="Peptidoglycan-bd-like"/>
</dbReference>
<dbReference type="PRINTS" id="PR00138">
    <property type="entry name" value="MATRIXIN"/>
</dbReference>
<dbReference type="Gene3D" id="3.40.390.10">
    <property type="entry name" value="Collagenase (Catalytic Domain)"/>
    <property type="match status" value="1"/>
</dbReference>
<dbReference type="GeneTree" id="ENSGT00940000158699"/>
<dbReference type="AlphaFoldDB" id="H3A2Q1"/>
<keyword evidence="2" id="KW-0645">Protease</keyword>
<keyword evidence="7 11" id="KW-0106">Calcium</keyword>
<feature type="binding site" evidence="10">
    <location>
        <position position="202"/>
    </location>
    <ligand>
        <name>Zn(2+)</name>
        <dbReference type="ChEBI" id="CHEBI:29105"/>
        <label>2</label>
        <note>catalytic</note>
    </ligand>
</feature>
<evidence type="ECO:0000256" key="4">
    <source>
        <dbReference type="ARBA" id="ARBA00022737"/>
    </source>
</evidence>
<name>H3A2Q1_LATCH</name>
<evidence type="ECO:0000259" key="15">
    <source>
        <dbReference type="SMART" id="SM00235"/>
    </source>
</evidence>
<evidence type="ECO:0000256" key="14">
    <source>
        <dbReference type="SAM" id="MobiDB-lite"/>
    </source>
</evidence>
<evidence type="ECO:0000256" key="12">
    <source>
        <dbReference type="PIRSR" id="PIRSR621190-4"/>
    </source>
</evidence>
<reference evidence="16" key="2">
    <citation type="submission" date="2025-08" db="UniProtKB">
        <authorList>
            <consortium name="Ensembl"/>
        </authorList>
    </citation>
    <scope>IDENTIFICATION</scope>
</reference>
<evidence type="ECO:0000256" key="9">
    <source>
        <dbReference type="ARBA" id="ARBA00023145"/>
    </source>
</evidence>
<sequence>QDWLTRYGYLPPPDPATGKLQTWEAVTNAIRSMQEFAGIQVTGIVDEETVILMKTPRCSLPDINRQMDGTERRKRSLGAVWKRRNLSWKLRNYPKHSHLGRETIRVLSFYALKVWSDPTPLNFHEVAGHSPDITIDFLQGDHGDGYPFDGPGGMVAHAFFPGNPQQAGNVHFDSDELWTFRSPETHCICNTHLSIYQILRIHLSIHTISVIPIYQYINKHSGSIYRCSHKFLMQTCISSGGRELAMTEVPEVMTPKPPDLPHVKGTHRDPHPETTTPPPPLPQALISPCPRMETRPSGHPPWRHGPAGILRTRAQTEVNPFLYPGRYFWRLTQARHLTSFHPAQIQHFWRGLPSRLRYVDAVYERFLDHRILFFQGSQYWVFKDNALEEGYPRSIMDFGLPEEGIDGAFSCPHDAKTFFFKDGQHWRYDETETRMDPGYPLENGPLPSNIDDVTSGTDGICIISLLGSVYFFKGREYWTFIGVNFMPGAGYPRSIATDWMDCTMDLE</sequence>
<evidence type="ECO:0000313" key="17">
    <source>
        <dbReference type="Proteomes" id="UP000008672"/>
    </source>
</evidence>